<dbReference type="VEuPathDB" id="VectorBase:GBRI044569"/>
<sequence>MIVIVVVFVLSICVLCITTPAHISLSHHTTPYLIPCYTKQQHFTPNIVNFNILSNSFRVLLLLLLTYRVIFKELDKNRKIGKRQVHALKFPNNQLLRQILIAFERVLKVPKCICLYEKLVFERSMRELTRSPDIITKRRKWDEPVQRPTRPTRRYLFKSCILASLLLLHYNNIYITCRRKNAINSFNASTTSESLLNLISFLILMQLRLSNFRNPFPIAIAQLRLKT</sequence>
<dbReference type="EnsemblMetazoa" id="GBRI044569-RA">
    <property type="protein sequence ID" value="GBRI044569-PA"/>
    <property type="gene ID" value="GBRI044569"/>
</dbReference>
<name>A0A1A9X539_9MUSC</name>
<dbReference type="AlphaFoldDB" id="A0A1A9X539"/>
<keyword evidence="1" id="KW-0472">Membrane</keyword>
<feature type="chain" id="PRO_5008400994" evidence="2">
    <location>
        <begin position="17"/>
        <end position="227"/>
    </location>
</feature>
<feature type="signal peptide" evidence="2">
    <location>
        <begin position="1"/>
        <end position="16"/>
    </location>
</feature>
<protein>
    <submittedName>
        <fullName evidence="3">Uncharacterized protein</fullName>
    </submittedName>
</protein>
<keyword evidence="2" id="KW-0732">Signal</keyword>
<evidence type="ECO:0000256" key="1">
    <source>
        <dbReference type="SAM" id="Phobius"/>
    </source>
</evidence>
<proteinExistence type="predicted"/>
<keyword evidence="1" id="KW-1133">Transmembrane helix</keyword>
<keyword evidence="1" id="KW-0812">Transmembrane</keyword>
<dbReference type="Proteomes" id="UP000091820">
    <property type="component" value="Unassembled WGS sequence"/>
</dbReference>
<evidence type="ECO:0000256" key="2">
    <source>
        <dbReference type="SAM" id="SignalP"/>
    </source>
</evidence>
<reference evidence="4" key="1">
    <citation type="submission" date="2014-03" db="EMBL/GenBank/DDBJ databases">
        <authorList>
            <person name="Aksoy S."/>
            <person name="Warren W."/>
            <person name="Wilson R.K."/>
        </authorList>
    </citation>
    <scope>NUCLEOTIDE SEQUENCE [LARGE SCALE GENOMIC DNA]</scope>
    <source>
        <strain evidence="4">IAEA</strain>
    </source>
</reference>
<feature type="transmembrane region" description="Helical" evidence="1">
    <location>
        <begin position="50"/>
        <end position="70"/>
    </location>
</feature>
<evidence type="ECO:0000313" key="3">
    <source>
        <dbReference type="EnsemblMetazoa" id="GBRI044569-PA"/>
    </source>
</evidence>
<accession>A0A1A9X539</accession>
<reference evidence="3" key="2">
    <citation type="submission" date="2020-05" db="UniProtKB">
        <authorList>
            <consortium name="EnsemblMetazoa"/>
        </authorList>
    </citation>
    <scope>IDENTIFICATION</scope>
    <source>
        <strain evidence="3">IAEA</strain>
    </source>
</reference>
<keyword evidence="4" id="KW-1185">Reference proteome</keyword>
<organism evidence="3 4">
    <name type="scientific">Glossina brevipalpis</name>
    <dbReference type="NCBI Taxonomy" id="37001"/>
    <lineage>
        <taxon>Eukaryota</taxon>
        <taxon>Metazoa</taxon>
        <taxon>Ecdysozoa</taxon>
        <taxon>Arthropoda</taxon>
        <taxon>Hexapoda</taxon>
        <taxon>Insecta</taxon>
        <taxon>Pterygota</taxon>
        <taxon>Neoptera</taxon>
        <taxon>Endopterygota</taxon>
        <taxon>Diptera</taxon>
        <taxon>Brachycera</taxon>
        <taxon>Muscomorpha</taxon>
        <taxon>Hippoboscoidea</taxon>
        <taxon>Glossinidae</taxon>
        <taxon>Glossina</taxon>
    </lineage>
</organism>
<evidence type="ECO:0000313" key="4">
    <source>
        <dbReference type="Proteomes" id="UP000091820"/>
    </source>
</evidence>